<dbReference type="Pfam" id="PF21837">
    <property type="entry name" value="DUF6896"/>
    <property type="match status" value="1"/>
</dbReference>
<dbReference type="InterPro" id="IPR054191">
    <property type="entry name" value="DUF6896"/>
</dbReference>
<evidence type="ECO:0000313" key="2">
    <source>
        <dbReference type="EMBL" id="PRX06007.1"/>
    </source>
</evidence>
<gene>
    <name evidence="2" type="ORF">CLV67_14431</name>
</gene>
<proteinExistence type="predicted"/>
<evidence type="ECO:0000313" key="3">
    <source>
        <dbReference type="Proteomes" id="UP000239415"/>
    </source>
</evidence>
<dbReference type="AlphaFoldDB" id="A0A2T0JED0"/>
<evidence type="ECO:0000259" key="1">
    <source>
        <dbReference type="Pfam" id="PF21837"/>
    </source>
</evidence>
<name>A0A2T0JED0_9ACTN</name>
<sequence>MTVQPPDPADIRRRLARGHGLTIPLDPSLTMPEATAVARDLRSALGADVAVLASPMAGGPIVRVLQLVGDADASAVLPALERLVAEFRAVACALVERSNALEDPEEVRHDGATWSLFPHGEHCRFENEATGVVVEADIHDPGRMDPYFLLEYAQTTGRHDAVVDLCVEGFHDMCRLLDVAGVVYR</sequence>
<dbReference type="Proteomes" id="UP000239415">
    <property type="component" value="Unassembled WGS sequence"/>
</dbReference>
<accession>A0A2T0JED0</accession>
<comment type="caution">
    <text evidence="2">The sequence shown here is derived from an EMBL/GenBank/DDBJ whole genome shotgun (WGS) entry which is preliminary data.</text>
</comment>
<keyword evidence="3" id="KW-1185">Reference proteome</keyword>
<protein>
    <recommendedName>
        <fullName evidence="1">DUF6896 domain-containing protein</fullName>
    </recommendedName>
</protein>
<dbReference type="EMBL" id="PVMZ01000044">
    <property type="protein sequence ID" value="PRX06007.1"/>
    <property type="molecule type" value="Genomic_DNA"/>
</dbReference>
<feature type="domain" description="DUF6896" evidence="1">
    <location>
        <begin position="99"/>
        <end position="162"/>
    </location>
</feature>
<reference evidence="2 3" key="1">
    <citation type="submission" date="2018-03" db="EMBL/GenBank/DDBJ databases">
        <title>Genomic Encyclopedia of Archaeal and Bacterial Type Strains, Phase II (KMG-II): from individual species to whole genera.</title>
        <authorList>
            <person name="Goeker M."/>
        </authorList>
    </citation>
    <scope>NUCLEOTIDE SEQUENCE [LARGE SCALE GENOMIC DNA]</scope>
    <source>
        <strain evidence="2 3">DSM 43146</strain>
    </source>
</reference>
<organism evidence="2 3">
    <name type="scientific">Actinoplanes italicus</name>
    <dbReference type="NCBI Taxonomy" id="113567"/>
    <lineage>
        <taxon>Bacteria</taxon>
        <taxon>Bacillati</taxon>
        <taxon>Actinomycetota</taxon>
        <taxon>Actinomycetes</taxon>
        <taxon>Micromonosporales</taxon>
        <taxon>Micromonosporaceae</taxon>
        <taxon>Actinoplanes</taxon>
    </lineage>
</organism>